<feature type="transmembrane region" description="Helical" evidence="1">
    <location>
        <begin position="216"/>
        <end position="237"/>
    </location>
</feature>
<name>A0A9W9THD7_PENCI</name>
<dbReference type="EMBL" id="JAPQKT010000008">
    <property type="protein sequence ID" value="KAJ5222917.1"/>
    <property type="molecule type" value="Genomic_DNA"/>
</dbReference>
<protein>
    <recommendedName>
        <fullName evidence="2">DUF7702 domain-containing protein</fullName>
    </recommendedName>
</protein>
<feature type="transmembrane region" description="Helical" evidence="1">
    <location>
        <begin position="176"/>
        <end position="196"/>
    </location>
</feature>
<keyword evidence="4" id="KW-1185">Reference proteome</keyword>
<evidence type="ECO:0000313" key="4">
    <source>
        <dbReference type="Proteomes" id="UP001147733"/>
    </source>
</evidence>
<comment type="caution">
    <text evidence="3">The sequence shown here is derived from an EMBL/GenBank/DDBJ whole genome shotgun (WGS) entry which is preliminary data.</text>
</comment>
<dbReference type="PANTHER" id="PTHR42109">
    <property type="entry name" value="UNPLACED GENOMIC SCAFFOLD UM_SCAF_CONTIG_1.265, WHOLE GENOME SHOTGUN SEQUENCE"/>
    <property type="match status" value="1"/>
</dbReference>
<feature type="transmembrane region" description="Helical" evidence="1">
    <location>
        <begin position="108"/>
        <end position="125"/>
    </location>
</feature>
<feature type="transmembrane region" description="Helical" evidence="1">
    <location>
        <begin position="65"/>
        <end position="87"/>
    </location>
</feature>
<feature type="transmembrane region" description="Helical" evidence="1">
    <location>
        <begin position="145"/>
        <end position="164"/>
    </location>
</feature>
<reference evidence="3" key="1">
    <citation type="submission" date="2022-11" db="EMBL/GenBank/DDBJ databases">
        <authorList>
            <person name="Petersen C."/>
        </authorList>
    </citation>
    <scope>NUCLEOTIDE SEQUENCE</scope>
    <source>
        <strain evidence="3">IBT 23319</strain>
    </source>
</reference>
<organism evidence="3 4">
    <name type="scientific">Penicillium citrinum</name>
    <dbReference type="NCBI Taxonomy" id="5077"/>
    <lineage>
        <taxon>Eukaryota</taxon>
        <taxon>Fungi</taxon>
        <taxon>Dikarya</taxon>
        <taxon>Ascomycota</taxon>
        <taxon>Pezizomycotina</taxon>
        <taxon>Eurotiomycetes</taxon>
        <taxon>Eurotiomycetidae</taxon>
        <taxon>Eurotiales</taxon>
        <taxon>Aspergillaceae</taxon>
        <taxon>Penicillium</taxon>
    </lineage>
</organism>
<evidence type="ECO:0000256" key="1">
    <source>
        <dbReference type="SAM" id="Phobius"/>
    </source>
</evidence>
<accession>A0A9W9THD7</accession>
<keyword evidence="1" id="KW-0812">Transmembrane</keyword>
<keyword evidence="1" id="KW-0472">Membrane</keyword>
<feature type="domain" description="DUF7702" evidence="2">
    <location>
        <begin position="7"/>
        <end position="239"/>
    </location>
</feature>
<dbReference type="OrthoDB" id="2560628at2759"/>
<reference evidence="3" key="2">
    <citation type="journal article" date="2023" name="IMA Fungus">
        <title>Comparative genomic study of the Penicillium genus elucidates a diverse pangenome and 15 lateral gene transfer events.</title>
        <authorList>
            <person name="Petersen C."/>
            <person name="Sorensen T."/>
            <person name="Nielsen M.R."/>
            <person name="Sondergaard T.E."/>
            <person name="Sorensen J.L."/>
            <person name="Fitzpatrick D.A."/>
            <person name="Frisvad J.C."/>
            <person name="Nielsen K.L."/>
        </authorList>
    </citation>
    <scope>NUCLEOTIDE SEQUENCE</scope>
    <source>
        <strain evidence="3">IBT 23319</strain>
    </source>
</reference>
<dbReference type="PANTHER" id="PTHR42109:SF2">
    <property type="entry name" value="INTEGRAL MEMBRANE PROTEIN"/>
    <property type="match status" value="1"/>
</dbReference>
<dbReference type="RefSeq" id="XP_056497840.1">
    <property type="nucleotide sequence ID" value="XM_056648075.1"/>
</dbReference>
<dbReference type="AlphaFoldDB" id="A0A9W9THD7"/>
<dbReference type="GeneID" id="81387242"/>
<evidence type="ECO:0000313" key="3">
    <source>
        <dbReference type="EMBL" id="KAJ5222917.1"/>
    </source>
</evidence>
<gene>
    <name evidence="3" type="ORF">N7469_009157</name>
</gene>
<dbReference type="Proteomes" id="UP001147733">
    <property type="component" value="Unassembled WGS sequence"/>
</dbReference>
<keyword evidence="1" id="KW-1133">Transmembrane helix</keyword>
<dbReference type="InterPro" id="IPR056119">
    <property type="entry name" value="DUF7702"/>
</dbReference>
<feature type="transmembrane region" description="Helical" evidence="1">
    <location>
        <begin position="6"/>
        <end position="27"/>
    </location>
</feature>
<dbReference type="Pfam" id="PF24800">
    <property type="entry name" value="DUF7702"/>
    <property type="match status" value="1"/>
</dbReference>
<feature type="transmembrane region" description="Helical" evidence="1">
    <location>
        <begin position="39"/>
        <end position="59"/>
    </location>
</feature>
<sequence length="260" mass="28692">MGFSSMYGISILEFIAYTPSLFLSTFLVLRHGIRRSGGFIFLVIFSLIRILGACSQLSTIHHHSIGIYIVVAILDSIGLSPLLLGLVGMISRTNKLMVHSVIPRSGFTCFRVIICLAAVLTVTGITGEMSAETFRSPNIQVKTAMILYFASWVMICIGLVKLVLNRGRIAEGEYRNLFAVAISVPFVLIRIVYALLIWFEANNKFNGLDGKGGVRLVMSVFEEIIVVFVCLIFGLGLRVRERNWEVIPDETGAGEMLSGH</sequence>
<evidence type="ECO:0000259" key="2">
    <source>
        <dbReference type="Pfam" id="PF24800"/>
    </source>
</evidence>
<proteinExistence type="predicted"/>